<sequence length="104" mass="10867">MPAPGRQELEEEPVAVEVRLPTVLRAAAGGKAVVEVEGATVGEVLQQLASTFPGLAGQVLTADGGLHRFVNVYLNDDDVRYLEQLDTKVNDGDTLSILPAVAGG</sequence>
<dbReference type="EMBL" id="JBHLYQ010000039">
    <property type="protein sequence ID" value="MFC0081595.1"/>
    <property type="molecule type" value="Genomic_DNA"/>
</dbReference>
<name>A0ABV6C1N0_9ACTN</name>
<dbReference type="Proteomes" id="UP001589788">
    <property type="component" value="Unassembled WGS sequence"/>
</dbReference>
<dbReference type="Gene3D" id="3.10.20.30">
    <property type="match status" value="1"/>
</dbReference>
<dbReference type="PANTHER" id="PTHR38031:SF1">
    <property type="entry name" value="SULFUR CARRIER PROTEIN CYSO"/>
    <property type="match status" value="1"/>
</dbReference>
<dbReference type="InterPro" id="IPR054834">
    <property type="entry name" value="SAMP1_3"/>
</dbReference>
<gene>
    <name evidence="1" type="ORF">ACFFRE_05465</name>
</gene>
<reference evidence="1 2" key="1">
    <citation type="submission" date="2024-09" db="EMBL/GenBank/DDBJ databases">
        <authorList>
            <person name="Sun Q."/>
            <person name="Mori K."/>
        </authorList>
    </citation>
    <scope>NUCLEOTIDE SEQUENCE [LARGE SCALE GENOMIC DNA]</scope>
    <source>
        <strain evidence="1 2">JCM 15389</strain>
    </source>
</reference>
<dbReference type="PANTHER" id="PTHR38031">
    <property type="entry name" value="SULFUR CARRIER PROTEIN SLR0821-RELATED"/>
    <property type="match status" value="1"/>
</dbReference>
<dbReference type="Pfam" id="PF02597">
    <property type="entry name" value="ThiS"/>
    <property type="match status" value="1"/>
</dbReference>
<organism evidence="1 2">
    <name type="scientific">Aciditerrimonas ferrireducens</name>
    <dbReference type="NCBI Taxonomy" id="667306"/>
    <lineage>
        <taxon>Bacteria</taxon>
        <taxon>Bacillati</taxon>
        <taxon>Actinomycetota</taxon>
        <taxon>Acidimicrobiia</taxon>
        <taxon>Acidimicrobiales</taxon>
        <taxon>Acidimicrobiaceae</taxon>
        <taxon>Aciditerrimonas</taxon>
    </lineage>
</organism>
<comment type="caution">
    <text evidence="1">The sequence shown here is derived from an EMBL/GenBank/DDBJ whole genome shotgun (WGS) entry which is preliminary data.</text>
</comment>
<evidence type="ECO:0000313" key="2">
    <source>
        <dbReference type="Proteomes" id="UP001589788"/>
    </source>
</evidence>
<dbReference type="InterPro" id="IPR052045">
    <property type="entry name" value="Sulfur_Carrier/Prot_Modifier"/>
</dbReference>
<dbReference type="InterPro" id="IPR016155">
    <property type="entry name" value="Mopterin_synth/thiamin_S_b"/>
</dbReference>
<dbReference type="InterPro" id="IPR010038">
    <property type="entry name" value="MoaD_arc-typ"/>
</dbReference>
<protein>
    <submittedName>
        <fullName evidence="1">Ubiquitin-like small modifier protein 1</fullName>
    </submittedName>
</protein>
<dbReference type="SUPFAM" id="SSF54285">
    <property type="entry name" value="MoaD/ThiS"/>
    <property type="match status" value="1"/>
</dbReference>
<dbReference type="InterPro" id="IPR003749">
    <property type="entry name" value="ThiS/MoaD-like"/>
</dbReference>
<dbReference type="NCBIfam" id="TIGR01687">
    <property type="entry name" value="moaD_arch"/>
    <property type="match status" value="1"/>
</dbReference>
<accession>A0ABV6C1N0</accession>
<dbReference type="NCBIfam" id="NF041918">
    <property type="entry name" value="SAMP1"/>
    <property type="match status" value="1"/>
</dbReference>
<keyword evidence="2" id="KW-1185">Reference proteome</keyword>
<evidence type="ECO:0000313" key="1">
    <source>
        <dbReference type="EMBL" id="MFC0081595.1"/>
    </source>
</evidence>
<dbReference type="InterPro" id="IPR012675">
    <property type="entry name" value="Beta-grasp_dom_sf"/>
</dbReference>
<proteinExistence type="predicted"/>